<comment type="catalytic activity">
    <reaction evidence="1">
        <text>ATP + protein L-histidine = ADP + protein N-phospho-L-histidine.</text>
        <dbReference type="EC" id="2.7.13.3"/>
    </reaction>
</comment>
<dbReference type="Proteomes" id="UP000698924">
    <property type="component" value="Unassembled WGS sequence"/>
</dbReference>
<evidence type="ECO:0000256" key="2">
    <source>
        <dbReference type="ARBA" id="ARBA00012438"/>
    </source>
</evidence>
<dbReference type="EMBL" id="JACJMO010000003">
    <property type="protein sequence ID" value="MBM6856677.1"/>
    <property type="molecule type" value="Genomic_DNA"/>
</dbReference>
<dbReference type="PANTHER" id="PTHR43065">
    <property type="entry name" value="SENSOR HISTIDINE KINASE"/>
    <property type="match status" value="1"/>
</dbReference>
<keyword evidence="3" id="KW-0808">Transferase</keyword>
<evidence type="ECO:0000313" key="11">
    <source>
        <dbReference type="Proteomes" id="UP000698924"/>
    </source>
</evidence>
<evidence type="ECO:0000259" key="9">
    <source>
        <dbReference type="PROSITE" id="PS50109"/>
    </source>
</evidence>
<keyword evidence="8" id="KW-0812">Transmembrane</keyword>
<evidence type="ECO:0000256" key="8">
    <source>
        <dbReference type="SAM" id="Phobius"/>
    </source>
</evidence>
<evidence type="ECO:0000256" key="4">
    <source>
        <dbReference type="ARBA" id="ARBA00022741"/>
    </source>
</evidence>
<dbReference type="Pfam" id="PF02518">
    <property type="entry name" value="HATPase_c"/>
    <property type="match status" value="1"/>
</dbReference>
<keyword evidence="5 10" id="KW-0418">Kinase</keyword>
<keyword evidence="6" id="KW-0067">ATP-binding</keyword>
<evidence type="ECO:0000256" key="5">
    <source>
        <dbReference type="ARBA" id="ARBA00022777"/>
    </source>
</evidence>
<dbReference type="AlphaFoldDB" id="A0AA40ZS83"/>
<dbReference type="PANTHER" id="PTHR43065:SF46">
    <property type="entry name" value="C4-DICARBOXYLATE TRANSPORT SENSOR PROTEIN DCTB"/>
    <property type="match status" value="1"/>
</dbReference>
<feature type="transmembrane region" description="Helical" evidence="8">
    <location>
        <begin position="33"/>
        <end position="55"/>
    </location>
</feature>
<dbReference type="Gene3D" id="3.30.565.10">
    <property type="entry name" value="Histidine kinase-like ATPase, C-terminal domain"/>
    <property type="match status" value="1"/>
</dbReference>
<dbReference type="EC" id="2.7.13.3" evidence="2"/>
<evidence type="ECO:0000256" key="3">
    <source>
        <dbReference type="ARBA" id="ARBA00022679"/>
    </source>
</evidence>
<organism evidence="10 11">
    <name type="scientific">Caecibacteroides pullorum</name>
    <dbReference type="NCBI Taxonomy" id="2725562"/>
    <lineage>
        <taxon>Bacteria</taxon>
        <taxon>Pseudomonadati</taxon>
        <taxon>Bacteroidota</taxon>
        <taxon>Bacteroidia</taxon>
        <taxon>Bacteroidales</taxon>
        <taxon>Bacteroidaceae</taxon>
        <taxon>Caecibacteroides</taxon>
    </lineage>
</organism>
<dbReference type="SUPFAM" id="SSF55874">
    <property type="entry name" value="ATPase domain of HSP90 chaperone/DNA topoisomerase II/histidine kinase"/>
    <property type="match status" value="1"/>
</dbReference>
<evidence type="ECO:0000256" key="7">
    <source>
        <dbReference type="ARBA" id="ARBA00023012"/>
    </source>
</evidence>
<keyword evidence="8" id="KW-0472">Membrane</keyword>
<keyword evidence="8" id="KW-1133">Transmembrane helix</keyword>
<dbReference type="PROSITE" id="PS50109">
    <property type="entry name" value="HIS_KIN"/>
    <property type="match status" value="1"/>
</dbReference>
<feature type="domain" description="Histidine kinase" evidence="9">
    <location>
        <begin position="127"/>
        <end position="350"/>
    </location>
</feature>
<dbReference type="PRINTS" id="PR00344">
    <property type="entry name" value="BCTRLSENSOR"/>
</dbReference>
<dbReference type="GO" id="GO:0000160">
    <property type="term" value="P:phosphorelay signal transduction system"/>
    <property type="evidence" value="ECO:0007669"/>
    <property type="project" value="UniProtKB-KW"/>
</dbReference>
<dbReference type="GO" id="GO:0005524">
    <property type="term" value="F:ATP binding"/>
    <property type="evidence" value="ECO:0007669"/>
    <property type="project" value="UniProtKB-KW"/>
</dbReference>
<protein>
    <recommendedName>
        <fullName evidence="2">histidine kinase</fullName>
        <ecNumber evidence="2">2.7.13.3</ecNumber>
    </recommendedName>
</protein>
<dbReference type="GO" id="GO:0004673">
    <property type="term" value="F:protein histidine kinase activity"/>
    <property type="evidence" value="ECO:0007669"/>
    <property type="project" value="UniProtKB-EC"/>
</dbReference>
<keyword evidence="4" id="KW-0547">Nucleotide-binding</keyword>
<feature type="transmembrane region" description="Helical" evidence="8">
    <location>
        <begin position="6"/>
        <end position="26"/>
    </location>
</feature>
<proteinExistence type="predicted"/>
<dbReference type="InterPro" id="IPR003594">
    <property type="entry name" value="HATPase_dom"/>
</dbReference>
<evidence type="ECO:0000313" key="10">
    <source>
        <dbReference type="EMBL" id="MBM6856677.1"/>
    </source>
</evidence>
<name>A0AA40ZS83_9BACT</name>
<sequence length="358" mass="41629">MFSTRLYIHILLFVLLIVFTLGLGLAGIISRKAIILGTITILIAFGLIGRLVYYLNSYNRKMKLFFNSIEDDESMLYFPENIGSKEQRYLYASFNRVCTLMSEHKKIEFERKLHQKEYESWEKLMRVLTHEIMNSITPIVSLSETLLSYFQIKNTSEHTKHITDHTIEKTIRGLETIKSQGQNLIYFTESYRQFSGLKHPEMKYFSLTDLIESIQTLYKEDLVQQHIDFSVDLFQPEIKIYADEKMLSQVLINLLKNAIQAFTQQPNKKIHIEIYRKETILFIKITDNGSGIPSNLIEDIFIPFFTTKTNGTGIGLSLSRQIIRMHGGELSVISHPYHKTSFTISLPQNSNRNILNNH</sequence>
<reference evidence="10 11" key="1">
    <citation type="journal article" date="2021" name="Sci. Rep.">
        <title>The distribution of antibiotic resistance genes in chicken gut microbiota commensals.</title>
        <authorList>
            <person name="Juricova H."/>
            <person name="Matiasovicova J."/>
            <person name="Kubasova T."/>
            <person name="Cejkova D."/>
            <person name="Rychlik I."/>
        </authorList>
    </citation>
    <scope>NUCLEOTIDE SEQUENCE [LARGE SCALE GENOMIC DNA]</scope>
    <source>
        <strain evidence="10 11">An421</strain>
    </source>
</reference>
<dbReference type="RefSeq" id="WP_204971141.1">
    <property type="nucleotide sequence ID" value="NZ_JAAZTS010000003.1"/>
</dbReference>
<dbReference type="SMART" id="SM00387">
    <property type="entry name" value="HATPase_c"/>
    <property type="match status" value="1"/>
</dbReference>
<evidence type="ECO:0000256" key="1">
    <source>
        <dbReference type="ARBA" id="ARBA00000085"/>
    </source>
</evidence>
<dbReference type="InterPro" id="IPR005467">
    <property type="entry name" value="His_kinase_dom"/>
</dbReference>
<evidence type="ECO:0000256" key="6">
    <source>
        <dbReference type="ARBA" id="ARBA00022840"/>
    </source>
</evidence>
<keyword evidence="7" id="KW-0902">Two-component regulatory system</keyword>
<gene>
    <name evidence="10" type="ORF">H6D15_03550</name>
</gene>
<accession>A0AA40ZS83</accession>
<comment type="caution">
    <text evidence="10">The sequence shown here is derived from an EMBL/GenBank/DDBJ whole genome shotgun (WGS) entry which is preliminary data.</text>
</comment>
<dbReference type="InterPro" id="IPR036890">
    <property type="entry name" value="HATPase_C_sf"/>
</dbReference>
<dbReference type="InterPro" id="IPR004358">
    <property type="entry name" value="Sig_transdc_His_kin-like_C"/>
</dbReference>
<keyword evidence="11" id="KW-1185">Reference proteome</keyword>